<dbReference type="InterPro" id="IPR003660">
    <property type="entry name" value="HAMP_dom"/>
</dbReference>
<dbReference type="PROSITE" id="PS50109">
    <property type="entry name" value="HIS_KIN"/>
    <property type="match status" value="1"/>
</dbReference>
<evidence type="ECO:0000256" key="2">
    <source>
        <dbReference type="ARBA" id="ARBA00004651"/>
    </source>
</evidence>
<dbReference type="SUPFAM" id="SSF55874">
    <property type="entry name" value="ATPase domain of HSP90 chaperone/DNA topoisomerase II/histidine kinase"/>
    <property type="match status" value="1"/>
</dbReference>
<feature type="domain" description="Histidine kinase" evidence="14">
    <location>
        <begin position="418"/>
        <end position="593"/>
    </location>
</feature>
<dbReference type="InterPro" id="IPR036890">
    <property type="entry name" value="HATPase_C_sf"/>
</dbReference>
<proteinExistence type="predicted"/>
<evidence type="ECO:0000256" key="11">
    <source>
        <dbReference type="ARBA" id="ARBA00023136"/>
    </source>
</evidence>
<evidence type="ECO:0000256" key="12">
    <source>
        <dbReference type="SAM" id="Coils"/>
    </source>
</evidence>
<evidence type="ECO:0000256" key="3">
    <source>
        <dbReference type="ARBA" id="ARBA00012438"/>
    </source>
</evidence>
<dbReference type="Proteomes" id="UP000293142">
    <property type="component" value="Unassembled WGS sequence"/>
</dbReference>
<gene>
    <name evidence="16" type="ORF">EYB31_06300</name>
</gene>
<name>A0A4Q9DUX8_9BACL</name>
<keyword evidence="17" id="KW-1185">Reference proteome</keyword>
<accession>A0A4Q9DUX8</accession>
<keyword evidence="7" id="KW-0547">Nucleotide-binding</keyword>
<dbReference type="OrthoDB" id="2493994at2"/>
<dbReference type="AlphaFoldDB" id="A0A4Q9DUX8"/>
<keyword evidence="12" id="KW-0175">Coiled coil</keyword>
<dbReference type="Pfam" id="PF02518">
    <property type="entry name" value="HATPase_c"/>
    <property type="match status" value="1"/>
</dbReference>
<keyword evidence="11 13" id="KW-0472">Membrane</keyword>
<dbReference type="GO" id="GO:0000155">
    <property type="term" value="F:phosphorelay sensor kinase activity"/>
    <property type="evidence" value="ECO:0007669"/>
    <property type="project" value="InterPro"/>
</dbReference>
<dbReference type="Gene3D" id="3.30.565.10">
    <property type="entry name" value="Histidine kinase-like ATPase, C-terminal domain"/>
    <property type="match status" value="1"/>
</dbReference>
<keyword evidence="13" id="KW-1133">Transmembrane helix</keyword>
<dbReference type="Gene3D" id="6.10.340.10">
    <property type="match status" value="1"/>
</dbReference>
<dbReference type="InterPro" id="IPR050640">
    <property type="entry name" value="Bact_2-comp_sensor_kinase"/>
</dbReference>
<comment type="catalytic activity">
    <reaction evidence="1">
        <text>ATP + protein L-histidine = ADP + protein N-phospho-L-histidine.</text>
        <dbReference type="EC" id="2.7.13.3"/>
    </reaction>
</comment>
<protein>
    <recommendedName>
        <fullName evidence="3">histidine kinase</fullName>
        <ecNumber evidence="3">2.7.13.3</ecNumber>
    </recommendedName>
</protein>
<keyword evidence="6" id="KW-0808">Transferase</keyword>
<organism evidence="16 17">
    <name type="scientific">Paenibacillus thalictri</name>
    <dbReference type="NCBI Taxonomy" id="2527873"/>
    <lineage>
        <taxon>Bacteria</taxon>
        <taxon>Bacillati</taxon>
        <taxon>Bacillota</taxon>
        <taxon>Bacilli</taxon>
        <taxon>Bacillales</taxon>
        <taxon>Paenibacillaceae</taxon>
        <taxon>Paenibacillus</taxon>
    </lineage>
</organism>
<keyword evidence="8" id="KW-0418">Kinase</keyword>
<evidence type="ECO:0000256" key="9">
    <source>
        <dbReference type="ARBA" id="ARBA00022840"/>
    </source>
</evidence>
<evidence type="ECO:0000256" key="7">
    <source>
        <dbReference type="ARBA" id="ARBA00022741"/>
    </source>
</evidence>
<evidence type="ECO:0000259" key="15">
    <source>
        <dbReference type="PROSITE" id="PS50885"/>
    </source>
</evidence>
<dbReference type="RefSeq" id="WP_131012430.1">
    <property type="nucleotide sequence ID" value="NZ_SIRE01000004.1"/>
</dbReference>
<keyword evidence="5" id="KW-0597">Phosphoprotein</keyword>
<evidence type="ECO:0000259" key="14">
    <source>
        <dbReference type="PROSITE" id="PS50109"/>
    </source>
</evidence>
<keyword evidence="4" id="KW-1003">Cell membrane</keyword>
<feature type="domain" description="HAMP" evidence="15">
    <location>
        <begin position="324"/>
        <end position="376"/>
    </location>
</feature>
<keyword evidence="13" id="KW-0812">Transmembrane</keyword>
<dbReference type="PRINTS" id="PR00344">
    <property type="entry name" value="BCTRLSENSOR"/>
</dbReference>
<dbReference type="SMART" id="SM00387">
    <property type="entry name" value="HATPase_c"/>
    <property type="match status" value="1"/>
</dbReference>
<evidence type="ECO:0000256" key="10">
    <source>
        <dbReference type="ARBA" id="ARBA00023012"/>
    </source>
</evidence>
<keyword evidence="9" id="KW-0067">ATP-binding</keyword>
<sequence>MYSQKLHRSTQTILSRILQLLILFVLVPLAILLIVYNLSTQNALKEEVFQTHVQTLETKSNSIEKMIDQMLSASNLIGLDKRINEITGQYDNWKNDAYIRNQLIQEVVSKLTDVKNYILPGEGEITLIDTRGIIYSTASLTDSKSIAQIQDLDWYRNTVEANGYVYWFASPRNADFAEKHESYLSMARMLKFGSVNDHQLILLFQLRTSAFLSAQEIQQDFGNLYYVLAENGTVFISNDRSMIGQQLPSELLQASQDRRETEVQFKGQPGYFMGYKLPNFNWKLTMYYDQSVLRERLAKAQSNLFLIAGLFAALFIVLISLFSLLITKPLSRLTHSIQALDSGNLDIRVRLSGPFEVKFLTQQFNQMVRRLGESIERNKEERKKKEAALFQAQQAQINPHFLFNTLNTIKWTAYMSGASHVAEMVSRLGRLLEITFQHQEDLVTVREELEHLQLYMDLQNMRFNNNYTLRLELPEMSKELLVPKLTLQPIVENSIRHGFKDGAAQGEIRLRGRAEGNDFLLSVEDNGAGITPERMKMLQFDRPDQPGESQISGIGLKNVHDRIQWHYGPEYGLRIASQLDEGTTVTIRLPMKGATLEHA</sequence>
<evidence type="ECO:0000256" key="5">
    <source>
        <dbReference type="ARBA" id="ARBA00022553"/>
    </source>
</evidence>
<dbReference type="PROSITE" id="PS50885">
    <property type="entry name" value="HAMP"/>
    <property type="match status" value="1"/>
</dbReference>
<evidence type="ECO:0000313" key="16">
    <source>
        <dbReference type="EMBL" id="TBL80827.1"/>
    </source>
</evidence>
<evidence type="ECO:0000256" key="13">
    <source>
        <dbReference type="SAM" id="Phobius"/>
    </source>
</evidence>
<evidence type="ECO:0000256" key="6">
    <source>
        <dbReference type="ARBA" id="ARBA00022679"/>
    </source>
</evidence>
<dbReference type="InterPro" id="IPR003594">
    <property type="entry name" value="HATPase_dom"/>
</dbReference>
<dbReference type="CDD" id="cd06225">
    <property type="entry name" value="HAMP"/>
    <property type="match status" value="1"/>
</dbReference>
<evidence type="ECO:0000256" key="4">
    <source>
        <dbReference type="ARBA" id="ARBA00022475"/>
    </source>
</evidence>
<dbReference type="InterPro" id="IPR005467">
    <property type="entry name" value="His_kinase_dom"/>
</dbReference>
<dbReference type="SMART" id="SM00304">
    <property type="entry name" value="HAMP"/>
    <property type="match status" value="1"/>
</dbReference>
<evidence type="ECO:0000256" key="1">
    <source>
        <dbReference type="ARBA" id="ARBA00000085"/>
    </source>
</evidence>
<dbReference type="PANTHER" id="PTHR34220:SF7">
    <property type="entry name" value="SENSOR HISTIDINE KINASE YPDA"/>
    <property type="match status" value="1"/>
</dbReference>
<dbReference type="InterPro" id="IPR004358">
    <property type="entry name" value="Sig_transdc_His_kin-like_C"/>
</dbReference>
<reference evidence="16 17" key="1">
    <citation type="submission" date="2019-02" db="EMBL/GenBank/DDBJ databases">
        <title>Paenibacillus sp. nov., isolated from surface-sterilized tissue of Thalictrum simplex L.</title>
        <authorList>
            <person name="Tuo L."/>
        </authorList>
    </citation>
    <scope>NUCLEOTIDE SEQUENCE [LARGE SCALE GENOMIC DNA]</scope>
    <source>
        <strain evidence="16 17">N2SHLJ1</strain>
    </source>
</reference>
<feature type="transmembrane region" description="Helical" evidence="13">
    <location>
        <begin position="304"/>
        <end position="326"/>
    </location>
</feature>
<comment type="subcellular location">
    <subcellularLocation>
        <location evidence="2">Cell membrane</location>
        <topology evidence="2">Multi-pass membrane protein</topology>
    </subcellularLocation>
</comment>
<dbReference type="EMBL" id="SIRE01000004">
    <property type="protein sequence ID" value="TBL80827.1"/>
    <property type="molecule type" value="Genomic_DNA"/>
</dbReference>
<comment type="caution">
    <text evidence="16">The sequence shown here is derived from an EMBL/GenBank/DDBJ whole genome shotgun (WGS) entry which is preliminary data.</text>
</comment>
<evidence type="ECO:0000313" key="17">
    <source>
        <dbReference type="Proteomes" id="UP000293142"/>
    </source>
</evidence>
<dbReference type="GO" id="GO:0005524">
    <property type="term" value="F:ATP binding"/>
    <property type="evidence" value="ECO:0007669"/>
    <property type="project" value="UniProtKB-KW"/>
</dbReference>
<dbReference type="PANTHER" id="PTHR34220">
    <property type="entry name" value="SENSOR HISTIDINE KINASE YPDA"/>
    <property type="match status" value="1"/>
</dbReference>
<feature type="coiled-coil region" evidence="12">
    <location>
        <begin position="368"/>
        <end position="395"/>
    </location>
</feature>
<evidence type="ECO:0000256" key="8">
    <source>
        <dbReference type="ARBA" id="ARBA00022777"/>
    </source>
</evidence>
<dbReference type="Pfam" id="PF00672">
    <property type="entry name" value="HAMP"/>
    <property type="match status" value="1"/>
</dbReference>
<dbReference type="Pfam" id="PF06580">
    <property type="entry name" value="His_kinase"/>
    <property type="match status" value="1"/>
</dbReference>
<dbReference type="GO" id="GO:0005886">
    <property type="term" value="C:plasma membrane"/>
    <property type="evidence" value="ECO:0007669"/>
    <property type="project" value="UniProtKB-SubCell"/>
</dbReference>
<keyword evidence="10" id="KW-0902">Two-component regulatory system</keyword>
<dbReference type="EC" id="2.7.13.3" evidence="3"/>
<dbReference type="SUPFAM" id="SSF158472">
    <property type="entry name" value="HAMP domain-like"/>
    <property type="match status" value="1"/>
</dbReference>
<feature type="transmembrane region" description="Helical" evidence="13">
    <location>
        <begin position="20"/>
        <end position="38"/>
    </location>
</feature>
<dbReference type="InterPro" id="IPR010559">
    <property type="entry name" value="Sig_transdc_His_kin_internal"/>
</dbReference>